<protein>
    <submittedName>
        <fullName evidence="5">Class I SAM-dependent methyltransferase</fullName>
    </submittedName>
</protein>
<dbReference type="PANTHER" id="PTHR43464:SF19">
    <property type="entry name" value="UBIQUINONE BIOSYNTHESIS O-METHYLTRANSFERASE, MITOCHONDRIAL"/>
    <property type="match status" value="1"/>
</dbReference>
<dbReference type="InterPro" id="IPR008854">
    <property type="entry name" value="TPMT"/>
</dbReference>
<sequence>MGPRALLREWAERHDVRGEGRRAVVVGCGLGADAEYLARLGFETTGFDVAATAVRLAAERHPGSTVDYRVADLLDLPAAWRHAFDLVVEIFTVQALPDPPRDRAIAGVADLVAPGGTLLAVAFRHVAGVDPAAGPPFSLTRASMERLAADGLEVVRAEELDGPLWRVEYHR</sequence>
<dbReference type="Pfam" id="PF13649">
    <property type="entry name" value="Methyltransf_25"/>
    <property type="match status" value="1"/>
</dbReference>
<name>A0A975XZT2_9ACTN</name>
<dbReference type="RefSeq" id="WP_216939271.1">
    <property type="nucleotide sequence ID" value="NZ_CP077062.1"/>
</dbReference>
<dbReference type="InterPro" id="IPR041698">
    <property type="entry name" value="Methyltransf_25"/>
</dbReference>
<evidence type="ECO:0000259" key="4">
    <source>
        <dbReference type="Pfam" id="PF13649"/>
    </source>
</evidence>
<dbReference type="Proteomes" id="UP000683575">
    <property type="component" value="Chromosome"/>
</dbReference>
<dbReference type="AlphaFoldDB" id="A0A975XZT2"/>
<dbReference type="KEGG" id="nps:KRR39_20590"/>
<evidence type="ECO:0000256" key="3">
    <source>
        <dbReference type="ARBA" id="ARBA00022691"/>
    </source>
</evidence>
<dbReference type="GO" id="GO:0032259">
    <property type="term" value="P:methylation"/>
    <property type="evidence" value="ECO:0007669"/>
    <property type="project" value="UniProtKB-KW"/>
</dbReference>
<evidence type="ECO:0000256" key="2">
    <source>
        <dbReference type="ARBA" id="ARBA00022679"/>
    </source>
</evidence>
<feature type="domain" description="Methyltransferase" evidence="4">
    <location>
        <begin position="26"/>
        <end position="116"/>
    </location>
</feature>
<dbReference type="PROSITE" id="PS51585">
    <property type="entry name" value="SAM_MT_TPMT"/>
    <property type="match status" value="1"/>
</dbReference>
<accession>A0A975XZT2</accession>
<keyword evidence="3" id="KW-0949">S-adenosyl-L-methionine</keyword>
<dbReference type="GO" id="GO:0008757">
    <property type="term" value="F:S-adenosylmethionine-dependent methyltransferase activity"/>
    <property type="evidence" value="ECO:0007669"/>
    <property type="project" value="InterPro"/>
</dbReference>
<dbReference type="EMBL" id="CP077062">
    <property type="protein sequence ID" value="QWZ07761.1"/>
    <property type="molecule type" value="Genomic_DNA"/>
</dbReference>
<gene>
    <name evidence="5" type="ORF">KRR39_20590</name>
</gene>
<reference evidence="5" key="1">
    <citation type="submission" date="2021-06" db="EMBL/GenBank/DDBJ databases">
        <title>Complete genome sequence of Nocardioides sp. G188.</title>
        <authorList>
            <person name="Im W.-T."/>
        </authorList>
    </citation>
    <scope>NUCLEOTIDE SEQUENCE</scope>
    <source>
        <strain evidence="5">G188</strain>
    </source>
</reference>
<keyword evidence="6" id="KW-1185">Reference proteome</keyword>
<dbReference type="CDD" id="cd02440">
    <property type="entry name" value="AdoMet_MTases"/>
    <property type="match status" value="1"/>
</dbReference>
<keyword evidence="2" id="KW-0808">Transferase</keyword>
<evidence type="ECO:0000313" key="5">
    <source>
        <dbReference type="EMBL" id="QWZ07761.1"/>
    </source>
</evidence>
<dbReference type="PANTHER" id="PTHR43464">
    <property type="entry name" value="METHYLTRANSFERASE"/>
    <property type="match status" value="1"/>
</dbReference>
<evidence type="ECO:0000313" key="6">
    <source>
        <dbReference type="Proteomes" id="UP000683575"/>
    </source>
</evidence>
<organism evidence="5 6">
    <name type="scientific">Nocardioides panacis</name>
    <dbReference type="NCBI Taxonomy" id="2849501"/>
    <lineage>
        <taxon>Bacteria</taxon>
        <taxon>Bacillati</taxon>
        <taxon>Actinomycetota</taxon>
        <taxon>Actinomycetes</taxon>
        <taxon>Propionibacteriales</taxon>
        <taxon>Nocardioidaceae</taxon>
        <taxon>Nocardioides</taxon>
    </lineage>
</organism>
<proteinExistence type="predicted"/>
<keyword evidence="1 5" id="KW-0489">Methyltransferase</keyword>
<evidence type="ECO:0000256" key="1">
    <source>
        <dbReference type="ARBA" id="ARBA00022603"/>
    </source>
</evidence>